<accession>A0A8H7MG52</accession>
<feature type="compositionally biased region" description="Acidic residues" evidence="1">
    <location>
        <begin position="54"/>
        <end position="72"/>
    </location>
</feature>
<feature type="compositionally biased region" description="Basic residues" evidence="1">
    <location>
        <begin position="91"/>
        <end position="104"/>
    </location>
</feature>
<keyword evidence="3" id="KW-1185">Reference proteome</keyword>
<dbReference type="GO" id="GO:1990116">
    <property type="term" value="P:ribosome-associated ubiquitin-dependent protein catabolic process"/>
    <property type="evidence" value="ECO:0007669"/>
    <property type="project" value="TreeGrafter"/>
</dbReference>
<protein>
    <recommendedName>
        <fullName evidence="4">DUF654-domain-containing protein</fullName>
    </recommendedName>
</protein>
<proteinExistence type="predicted"/>
<dbReference type="OrthoDB" id="205993at2759"/>
<evidence type="ECO:0000313" key="3">
    <source>
        <dbReference type="Proteomes" id="UP000651452"/>
    </source>
</evidence>
<dbReference type="InterPro" id="IPR006994">
    <property type="entry name" value="TCF25/Rqc1"/>
</dbReference>
<gene>
    <name evidence="2" type="ORF">EKO04_008385</name>
</gene>
<feature type="region of interest" description="Disordered" evidence="1">
    <location>
        <begin position="558"/>
        <end position="586"/>
    </location>
</feature>
<feature type="region of interest" description="Disordered" evidence="1">
    <location>
        <begin position="659"/>
        <end position="679"/>
    </location>
</feature>
<feature type="region of interest" description="Disordered" evidence="1">
    <location>
        <begin position="1"/>
        <end position="117"/>
    </location>
</feature>
<dbReference type="EMBL" id="RZGK01000015">
    <property type="protein sequence ID" value="KAF9693580.1"/>
    <property type="molecule type" value="Genomic_DNA"/>
</dbReference>
<dbReference type="PANTHER" id="PTHR22684:SF0">
    <property type="entry name" value="RIBOSOME QUALITY CONTROL COMPLEX SUBUNIT TCF25"/>
    <property type="match status" value="1"/>
</dbReference>
<feature type="region of interest" description="Disordered" evidence="1">
    <location>
        <begin position="181"/>
        <end position="208"/>
    </location>
</feature>
<feature type="compositionally biased region" description="Acidic residues" evidence="1">
    <location>
        <begin position="27"/>
        <end position="36"/>
    </location>
</feature>
<evidence type="ECO:0008006" key="4">
    <source>
        <dbReference type="Google" id="ProtNLM"/>
    </source>
</evidence>
<dbReference type="PANTHER" id="PTHR22684">
    <property type="entry name" value="NULP1-RELATED"/>
    <property type="match status" value="1"/>
</dbReference>
<feature type="compositionally biased region" description="Basic and acidic residues" evidence="1">
    <location>
        <begin position="9"/>
        <end position="26"/>
    </location>
</feature>
<name>A0A8H7MG52_9PLEO</name>
<feature type="compositionally biased region" description="Acidic residues" evidence="1">
    <location>
        <begin position="668"/>
        <end position="679"/>
    </location>
</feature>
<reference evidence="2" key="1">
    <citation type="submission" date="2018-12" db="EMBL/GenBank/DDBJ databases">
        <authorList>
            <person name="Syme R.A."/>
            <person name="Farfan-Caceres L."/>
            <person name="Lichtenzveig J."/>
        </authorList>
    </citation>
    <scope>NUCLEOTIDE SEQUENCE</scope>
    <source>
        <strain evidence="2">Al4</strain>
    </source>
</reference>
<organism evidence="2 3">
    <name type="scientific">Ascochyta lentis</name>
    <dbReference type="NCBI Taxonomy" id="205686"/>
    <lineage>
        <taxon>Eukaryota</taxon>
        <taxon>Fungi</taxon>
        <taxon>Dikarya</taxon>
        <taxon>Ascomycota</taxon>
        <taxon>Pezizomycotina</taxon>
        <taxon>Dothideomycetes</taxon>
        <taxon>Pleosporomycetidae</taxon>
        <taxon>Pleosporales</taxon>
        <taxon>Pleosporineae</taxon>
        <taxon>Didymellaceae</taxon>
        <taxon>Ascochyta</taxon>
    </lineage>
</organism>
<evidence type="ECO:0000313" key="2">
    <source>
        <dbReference type="EMBL" id="KAF9693580.1"/>
    </source>
</evidence>
<dbReference type="Pfam" id="PF04910">
    <property type="entry name" value="Tcf25"/>
    <property type="match status" value="1"/>
</dbReference>
<evidence type="ECO:0000256" key="1">
    <source>
        <dbReference type="SAM" id="MobiDB-lite"/>
    </source>
</evidence>
<sequence>MSSRALRRAQKEQEERELQEKLARLEQDEEEESEEEVAPKPQQKQSLFAMLGDAGDDQDDDEDDDDDDDDEQDKPAPPPIVESTPTANPSKKSKKKKKKSKNKSKTATPQNDAADSGLDEIDQALLALKLTSSGNKGTDEPLTPAISEETQQLFSALSIDTTHLHAANEMKKLFGRTALQHADDDEPRQRQQQGIAARVAGRNQPGSRLTGLSLRRNIFIQGKEEWPRATSGGLGMEIVEKRADGSVEYRFVHNTSYQETQRQFAVCVASMDPERMVQLLHHNPYHISTLLQVSEIAKQQRDNASASDLLERALFTFGRSVHSTFSQNLSAGKARLSFSRPENREFFLAIWRYIATLGVRATWRTALEWTRLLLSLSPEHDPYCTRLLIDQLALRGREPQVLVDIASSDVLERSWKIPPNLAFSVALAHLRLKNPTQARSTLKNAVREYPWLAARLCKELDITPIPKPVWGREPHSNYQELLCSLYVPRAKDLWNTTEGTSLLVEICYSFDAALPDGAAPYWLADIDAVDIARHVILTDDQSLIALLDTSVKELYTSVSDPLPPADNHPSYDASATANARRPQHAQQDRAALLSDLEELRRYFQSIDIEGLVGGGLTEGNLVHALREGGSSLDEFRRNSERFQLVRARLQDVGVQVVFEGAGARGGGSEDEDEDEDEDE</sequence>
<comment type="caution">
    <text evidence="2">The sequence shown here is derived from an EMBL/GenBank/DDBJ whole genome shotgun (WGS) entry which is preliminary data.</text>
</comment>
<dbReference type="Proteomes" id="UP000651452">
    <property type="component" value="Unassembled WGS sequence"/>
</dbReference>
<dbReference type="AlphaFoldDB" id="A0A8H7MG52"/>
<dbReference type="GO" id="GO:0072344">
    <property type="term" value="P:rescue of stalled ribosome"/>
    <property type="evidence" value="ECO:0007669"/>
    <property type="project" value="TreeGrafter"/>
</dbReference>
<reference evidence="2" key="2">
    <citation type="submission" date="2020-09" db="EMBL/GenBank/DDBJ databases">
        <title>Reference genome assembly for Australian Ascochyta lentis isolate Al4.</title>
        <authorList>
            <person name="Lee R.C."/>
            <person name="Farfan-Caceres L.M."/>
            <person name="Debler J.W."/>
            <person name="Williams A.H."/>
            <person name="Henares B.M."/>
        </authorList>
    </citation>
    <scope>NUCLEOTIDE SEQUENCE</scope>
    <source>
        <strain evidence="2">Al4</strain>
    </source>
</reference>
<dbReference type="GO" id="GO:1990112">
    <property type="term" value="C:RQC complex"/>
    <property type="evidence" value="ECO:0007669"/>
    <property type="project" value="TreeGrafter"/>
</dbReference>